<evidence type="ECO:0000313" key="13">
    <source>
        <dbReference type="Proteomes" id="UP001359485"/>
    </source>
</evidence>
<evidence type="ECO:0000259" key="10">
    <source>
        <dbReference type="Pfam" id="PF13850"/>
    </source>
</evidence>
<dbReference type="PANTHER" id="PTHR10984:SF25">
    <property type="entry name" value="ENDOPLASMIC RETICULUM-GOLGI INTERMEDIATE COMPARTMENT PROTEIN 3"/>
    <property type="match status" value="1"/>
</dbReference>
<evidence type="ECO:0000256" key="6">
    <source>
        <dbReference type="ARBA" id="ARBA00023136"/>
    </source>
</evidence>
<name>A0AAN8NPJ1_POLSC</name>
<proteinExistence type="inferred from homology"/>
<keyword evidence="13" id="KW-1185">Reference proteome</keyword>
<evidence type="ECO:0000313" key="12">
    <source>
        <dbReference type="EMBL" id="KAK6631959.1"/>
    </source>
</evidence>
<dbReference type="InterPro" id="IPR012936">
    <property type="entry name" value="Erv_C"/>
</dbReference>
<protein>
    <recommendedName>
        <fullName evidence="7">Endoplasmic reticulum-Golgi intermediate compartment protein 3</fullName>
    </recommendedName>
</protein>
<feature type="domain" description="Endoplasmic reticulum vesicle transporter N-terminal" evidence="10">
    <location>
        <begin position="10"/>
        <end position="99"/>
    </location>
</feature>
<dbReference type="GO" id="GO:0000139">
    <property type="term" value="C:Golgi membrane"/>
    <property type="evidence" value="ECO:0007669"/>
    <property type="project" value="TreeGrafter"/>
</dbReference>
<feature type="domain" description="Endoplasmic reticulum vesicle transporter C-terminal" evidence="9">
    <location>
        <begin position="143"/>
        <end position="358"/>
    </location>
</feature>
<dbReference type="GO" id="GO:0006890">
    <property type="term" value="P:retrograde vesicle-mediated transport, Golgi to endoplasmic reticulum"/>
    <property type="evidence" value="ECO:0007669"/>
    <property type="project" value="TreeGrafter"/>
</dbReference>
<dbReference type="Pfam" id="PF13850">
    <property type="entry name" value="ERGIC_N"/>
    <property type="match status" value="1"/>
</dbReference>
<feature type="transmembrane region" description="Helical" evidence="8">
    <location>
        <begin position="336"/>
        <end position="357"/>
    </location>
</feature>
<evidence type="ECO:0000313" key="11">
    <source>
        <dbReference type="EMBL" id="KAK6623171.1"/>
    </source>
</evidence>
<evidence type="ECO:0000313" key="14">
    <source>
        <dbReference type="Proteomes" id="UP001372834"/>
    </source>
</evidence>
<evidence type="ECO:0000256" key="2">
    <source>
        <dbReference type="ARBA" id="ARBA00004457"/>
    </source>
</evidence>
<sequence length="378" mass="42384">MSSSAIINKLKDLDGYPKTLDDYRIRTLGGGAVTVISYVIMILLFLSELNTYLTPDVTEELFVDTTREPKLQINLNITVPAISCKYLSLDAMDSSGEQHLQIEHNIFKVSIDKDGKAIKEPEKEHLIKVVNETKPEQTKCGSCYGAENATLNITCCNTCADVKDAYSKRGWRLNNPELIEQCKNLNNDNIFNEGCFIYGTMEVNRVGGSFHIAPGQSFSINHVHVHDVQPFNSLSFNTTHRIDHLSFGINIPGKTNPLDGIVAVAEKGATMFQYYVKIVPTIYYWDNTKGMVLTNQFSVTRHKKSETESIGMPPGIFFNYELAPIMVKYTEKKRSFGHFSTNVCAIIGGVFTVASLLDGFLYRSVQVFQQKLEIGKFN</sequence>
<dbReference type="Proteomes" id="UP001359485">
    <property type="component" value="Unassembled WGS sequence"/>
</dbReference>
<gene>
    <name evidence="11" type="ORF">RUM43_009023</name>
    <name evidence="12" type="ORF">RUM44_006989</name>
</gene>
<keyword evidence="4 8" id="KW-0812">Transmembrane</keyword>
<comment type="similarity">
    <text evidence="3">Belongs to the ERGIC family.</text>
</comment>
<dbReference type="GO" id="GO:0005789">
    <property type="term" value="C:endoplasmic reticulum membrane"/>
    <property type="evidence" value="ECO:0007669"/>
    <property type="project" value="TreeGrafter"/>
</dbReference>
<comment type="caution">
    <text evidence="11">The sequence shown here is derived from an EMBL/GenBank/DDBJ whole genome shotgun (WGS) entry which is preliminary data.</text>
</comment>
<evidence type="ECO:0000256" key="7">
    <source>
        <dbReference type="ARBA" id="ARBA00040493"/>
    </source>
</evidence>
<evidence type="ECO:0000256" key="5">
    <source>
        <dbReference type="ARBA" id="ARBA00022989"/>
    </source>
</evidence>
<dbReference type="AlphaFoldDB" id="A0AAN8NPJ1"/>
<reference evidence="11 14" key="1">
    <citation type="submission" date="2023-10" db="EMBL/GenBank/DDBJ databases">
        <title>Genomes of two closely related lineages of the louse Polyplax serrata with different host specificities.</title>
        <authorList>
            <person name="Martinu J."/>
            <person name="Tarabai H."/>
            <person name="Stefka J."/>
            <person name="Hypsa V."/>
        </authorList>
    </citation>
    <scope>NUCLEOTIDE SEQUENCE [LARGE SCALE GENOMIC DNA]</scope>
    <source>
        <strain evidence="12">98ZLc_SE</strain>
        <strain evidence="11">HR10_N</strain>
    </source>
</reference>
<evidence type="ECO:0000256" key="3">
    <source>
        <dbReference type="ARBA" id="ARBA00005648"/>
    </source>
</evidence>
<dbReference type="PANTHER" id="PTHR10984">
    <property type="entry name" value="ENDOPLASMIC RETICULUM-GOLGI INTERMEDIATE COMPARTMENT PROTEIN"/>
    <property type="match status" value="1"/>
</dbReference>
<evidence type="ECO:0000259" key="9">
    <source>
        <dbReference type="Pfam" id="PF07970"/>
    </source>
</evidence>
<evidence type="ECO:0000256" key="1">
    <source>
        <dbReference type="ARBA" id="ARBA00004257"/>
    </source>
</evidence>
<evidence type="ECO:0000256" key="4">
    <source>
        <dbReference type="ARBA" id="ARBA00022692"/>
    </source>
</evidence>
<dbReference type="GO" id="GO:0006888">
    <property type="term" value="P:endoplasmic reticulum to Golgi vesicle-mediated transport"/>
    <property type="evidence" value="ECO:0007669"/>
    <property type="project" value="TreeGrafter"/>
</dbReference>
<dbReference type="InterPro" id="IPR039542">
    <property type="entry name" value="Erv_N"/>
</dbReference>
<evidence type="ECO:0000256" key="8">
    <source>
        <dbReference type="SAM" id="Phobius"/>
    </source>
</evidence>
<comment type="subcellular location">
    <subcellularLocation>
        <location evidence="2">Endoplasmic reticulum-Golgi intermediate compartment membrane</location>
        <topology evidence="2">Multi-pass membrane protein</topology>
    </subcellularLocation>
    <subcellularLocation>
        <location evidence="1">Golgi apparatus</location>
        <location evidence="1">cis-Golgi network membrane</location>
        <topology evidence="1">Multi-pass membrane protein</topology>
    </subcellularLocation>
</comment>
<accession>A0AAN8NPJ1</accession>
<dbReference type="InterPro" id="IPR045888">
    <property type="entry name" value="Erv"/>
</dbReference>
<dbReference type="GO" id="GO:0030134">
    <property type="term" value="C:COPII-coated ER to Golgi transport vesicle"/>
    <property type="evidence" value="ECO:0007669"/>
    <property type="project" value="TreeGrafter"/>
</dbReference>
<dbReference type="EMBL" id="JAWJWF010000005">
    <property type="protein sequence ID" value="KAK6631959.1"/>
    <property type="molecule type" value="Genomic_DNA"/>
</dbReference>
<organism evidence="11 14">
    <name type="scientific">Polyplax serrata</name>
    <name type="common">Common mouse louse</name>
    <dbReference type="NCBI Taxonomy" id="468196"/>
    <lineage>
        <taxon>Eukaryota</taxon>
        <taxon>Metazoa</taxon>
        <taxon>Ecdysozoa</taxon>
        <taxon>Arthropoda</taxon>
        <taxon>Hexapoda</taxon>
        <taxon>Insecta</taxon>
        <taxon>Pterygota</taxon>
        <taxon>Neoptera</taxon>
        <taxon>Paraneoptera</taxon>
        <taxon>Psocodea</taxon>
        <taxon>Troctomorpha</taxon>
        <taxon>Phthiraptera</taxon>
        <taxon>Anoplura</taxon>
        <taxon>Polyplacidae</taxon>
        <taxon>Polyplax</taxon>
    </lineage>
</organism>
<dbReference type="Pfam" id="PF07970">
    <property type="entry name" value="COPIIcoated_ERV"/>
    <property type="match status" value="1"/>
</dbReference>
<dbReference type="GO" id="GO:0033116">
    <property type="term" value="C:endoplasmic reticulum-Golgi intermediate compartment membrane"/>
    <property type="evidence" value="ECO:0007669"/>
    <property type="project" value="UniProtKB-SubCell"/>
</dbReference>
<keyword evidence="5 8" id="KW-1133">Transmembrane helix</keyword>
<keyword evidence="6 8" id="KW-0472">Membrane</keyword>
<dbReference type="EMBL" id="JAWJWE010000038">
    <property type="protein sequence ID" value="KAK6623171.1"/>
    <property type="molecule type" value="Genomic_DNA"/>
</dbReference>
<dbReference type="Proteomes" id="UP001372834">
    <property type="component" value="Unassembled WGS sequence"/>
</dbReference>
<feature type="transmembrane region" description="Helical" evidence="8">
    <location>
        <begin position="25"/>
        <end position="46"/>
    </location>
</feature>